<keyword evidence="1" id="KW-0472">Membrane</keyword>
<sequence length="84" mass="9631">MEEPERNPKGMGTEMTVIRSTNHSTAHALTTAMIIWLGSIHLSILLFLLFVIFYRTIIAFLYVDKYAPGYFPVTVHVENLRAFD</sequence>
<proteinExistence type="predicted"/>
<keyword evidence="3" id="KW-1185">Reference proteome</keyword>
<evidence type="ECO:0000313" key="2">
    <source>
        <dbReference type="EMBL" id="KAG1363897.1"/>
    </source>
</evidence>
<dbReference type="AlphaFoldDB" id="A0A8K0IP88"/>
<gene>
    <name evidence="2" type="ORF">COCNU_11G007240</name>
</gene>
<organism evidence="2 3">
    <name type="scientific">Cocos nucifera</name>
    <name type="common">Coconut palm</name>
    <dbReference type="NCBI Taxonomy" id="13894"/>
    <lineage>
        <taxon>Eukaryota</taxon>
        <taxon>Viridiplantae</taxon>
        <taxon>Streptophyta</taxon>
        <taxon>Embryophyta</taxon>
        <taxon>Tracheophyta</taxon>
        <taxon>Spermatophyta</taxon>
        <taxon>Magnoliopsida</taxon>
        <taxon>Liliopsida</taxon>
        <taxon>Arecaceae</taxon>
        <taxon>Arecoideae</taxon>
        <taxon>Cocoseae</taxon>
        <taxon>Attaleinae</taxon>
        <taxon>Cocos</taxon>
    </lineage>
</organism>
<evidence type="ECO:0000313" key="3">
    <source>
        <dbReference type="Proteomes" id="UP000797356"/>
    </source>
</evidence>
<reference evidence="2" key="2">
    <citation type="submission" date="2019-07" db="EMBL/GenBank/DDBJ databases">
        <authorList>
            <person name="Yang Y."/>
            <person name="Bocs S."/>
            <person name="Baudouin L."/>
        </authorList>
    </citation>
    <scope>NUCLEOTIDE SEQUENCE</scope>
    <source>
        <tissue evidence="2">Spear leaf of Hainan Tall coconut</tissue>
    </source>
</reference>
<keyword evidence="1" id="KW-0812">Transmembrane</keyword>
<comment type="caution">
    <text evidence="2">The sequence shown here is derived from an EMBL/GenBank/DDBJ whole genome shotgun (WGS) entry which is preliminary data.</text>
</comment>
<name>A0A8K0IP88_COCNU</name>
<protein>
    <submittedName>
        <fullName evidence="2">Putative diacylglycerol O-acyltransferase</fullName>
    </submittedName>
</protein>
<keyword evidence="1" id="KW-1133">Transmembrane helix</keyword>
<accession>A0A8K0IP88</accession>
<evidence type="ECO:0000256" key="1">
    <source>
        <dbReference type="SAM" id="Phobius"/>
    </source>
</evidence>
<feature type="transmembrane region" description="Helical" evidence="1">
    <location>
        <begin position="33"/>
        <end position="54"/>
    </location>
</feature>
<reference evidence="2" key="1">
    <citation type="journal article" date="2017" name="Gigascience">
        <title>The genome draft of coconut (Cocos nucifera).</title>
        <authorList>
            <person name="Xiao Y."/>
            <person name="Xu P."/>
            <person name="Fan H."/>
            <person name="Baudouin L."/>
            <person name="Xia W."/>
            <person name="Bocs S."/>
            <person name="Xu J."/>
            <person name="Li Q."/>
            <person name="Guo A."/>
            <person name="Zhou L."/>
            <person name="Li J."/>
            <person name="Wu Y."/>
            <person name="Ma Z."/>
            <person name="Armero A."/>
            <person name="Issali A.E."/>
            <person name="Liu N."/>
            <person name="Peng M."/>
            <person name="Yang Y."/>
        </authorList>
    </citation>
    <scope>NUCLEOTIDE SEQUENCE</scope>
    <source>
        <tissue evidence="2">Spear leaf of Hainan Tall coconut</tissue>
    </source>
</reference>
<dbReference type="Proteomes" id="UP000797356">
    <property type="component" value="Chromosome 11"/>
</dbReference>
<dbReference type="EMBL" id="CM017882">
    <property type="protein sequence ID" value="KAG1363897.1"/>
    <property type="molecule type" value="Genomic_DNA"/>
</dbReference>